<dbReference type="Proteomes" id="UP000707451">
    <property type="component" value="Unassembled WGS sequence"/>
</dbReference>
<evidence type="ECO:0000313" key="1">
    <source>
        <dbReference type="EMBL" id="KAG9062575.1"/>
    </source>
</evidence>
<organism evidence="1 2">
    <name type="scientific">Linnemannia hyalina</name>
    <dbReference type="NCBI Taxonomy" id="64524"/>
    <lineage>
        <taxon>Eukaryota</taxon>
        <taxon>Fungi</taxon>
        <taxon>Fungi incertae sedis</taxon>
        <taxon>Mucoromycota</taxon>
        <taxon>Mortierellomycotina</taxon>
        <taxon>Mortierellomycetes</taxon>
        <taxon>Mortierellales</taxon>
        <taxon>Mortierellaceae</taxon>
        <taxon>Linnemannia</taxon>
    </lineage>
</organism>
<dbReference type="OrthoDB" id="5340906at2759"/>
<name>A0A9P8BNS9_9FUNG</name>
<accession>A0A9P8BNS9</accession>
<protein>
    <submittedName>
        <fullName evidence="1">Uncharacterized protein</fullName>
    </submittedName>
</protein>
<gene>
    <name evidence="1" type="ORF">KI688_005490</name>
</gene>
<dbReference type="AlphaFoldDB" id="A0A9P8BNS9"/>
<comment type="caution">
    <text evidence="1">The sequence shown here is derived from an EMBL/GenBank/DDBJ whole genome shotgun (WGS) entry which is preliminary data.</text>
</comment>
<sequence>MIDQYVSQGDSDDDIDSDSEKEANIALGVNSIHPYYDITWANSLARKVEGLLENDIKRWVTSGFFDRGPYALHSFMLDLDDPSVEKLFSEDDWKEILEDLPSQTPYSEAADHYMDSFHDVKNIKDLEKALKRRPTDAESVIIYHCLDQWLDLYKAVDPSPFSIVNTLGEAWWINNAWGACLKVANGLPHAFILPGEKTGHDSAERKNKTITSVDRRRIGCKADLIWRTISAPERDWAIAEAAPDWDPIGKKYRYEGTFKLPRQLHDILSARSFELGEKDHLRGEFVTGLIIGGVDHSFISVF</sequence>
<proteinExistence type="predicted"/>
<keyword evidence="2" id="KW-1185">Reference proteome</keyword>
<evidence type="ECO:0000313" key="2">
    <source>
        <dbReference type="Proteomes" id="UP000707451"/>
    </source>
</evidence>
<dbReference type="EMBL" id="JAHRHY010000019">
    <property type="protein sequence ID" value="KAG9062575.1"/>
    <property type="molecule type" value="Genomic_DNA"/>
</dbReference>
<reference evidence="1" key="1">
    <citation type="submission" date="2021-06" db="EMBL/GenBank/DDBJ databases">
        <title>Genome Sequence of Mortierella hyaline Strain SCG-10, a Cold-Adapted, Nitrate-Reducing Fungus Isolated from Soil in Minnesota, USA.</title>
        <authorList>
            <person name="Aldossari N."/>
        </authorList>
    </citation>
    <scope>NUCLEOTIDE SEQUENCE</scope>
    <source>
        <strain evidence="1">SCG-10</strain>
    </source>
</reference>